<evidence type="ECO:0000256" key="5">
    <source>
        <dbReference type="ARBA" id="ARBA00022840"/>
    </source>
</evidence>
<evidence type="ECO:0000313" key="7">
    <source>
        <dbReference type="EMBL" id="OMJ74171.1"/>
    </source>
</evidence>
<dbReference type="Gene3D" id="3.30.470.20">
    <property type="entry name" value="ATP-grasp fold, B domain"/>
    <property type="match status" value="1"/>
</dbReference>
<keyword evidence="5" id="KW-0067">ATP-binding</keyword>
<evidence type="ECO:0000256" key="1">
    <source>
        <dbReference type="ARBA" id="ARBA00004496"/>
    </source>
</evidence>
<name>A0A1R2BBK0_9CILI</name>
<dbReference type="GO" id="GO:0015630">
    <property type="term" value="C:microtubule cytoskeleton"/>
    <property type="evidence" value="ECO:0007669"/>
    <property type="project" value="TreeGrafter"/>
</dbReference>
<keyword evidence="4" id="KW-0547">Nucleotide-binding</keyword>
<dbReference type="InterPro" id="IPR051437">
    <property type="entry name" value="TTLL_monoglycylase"/>
</dbReference>
<evidence type="ECO:0008006" key="9">
    <source>
        <dbReference type="Google" id="ProtNLM"/>
    </source>
</evidence>
<dbReference type="AlphaFoldDB" id="A0A1R2BBK0"/>
<dbReference type="GO" id="GO:0005524">
    <property type="term" value="F:ATP binding"/>
    <property type="evidence" value="ECO:0007669"/>
    <property type="project" value="UniProtKB-KW"/>
</dbReference>
<sequence length="607" mass="71333">MDKKNIITENKSLSPKSFPKAKKDNLEKNFFTKLDEKKIYKNEEIKRTRLESLHYRKPDPLIREPAELFINIEKKQILERSPDHEKKTMKKVVVKPSSPFKTFYNKKNSSEALPVDAPIPLPQTLQPPPTSSVFIQRHFSPYDTWKANNNIPVTKKVFIINGNYPDVRKALLQRGWIENSDNESIYFDLKWARNARVPQNMLEWQLYNHFPRNFELSVKWQLYDNIKMTNKVTRANYLTFMPRSFRLDAKGFEDFSETFKANYCVSILKTFMQHPNKYLPDQIVIANTVCKRWIQEIEKQNSFEESLSSLVMNVEWKILTSKDANEIKSSFARMMINLNQDAYSMTLKTLEKLEEVDTQYYLNGSKNIWIVKAGRKSRGRDIALFNDINQLRMHTSTSNSWVVQKYIENPLIISNRKFDIRQWVLISSSDPLTIWIYKKSYLRFSLENYSDDNIANPYIHLTNNSISKKSKKFSSSEIKGCMWSIEQFQEYLKAEKKIDVWNAQIFPAIKKIVKYSLLAIGNLGRKNSFEILGYDFMIDDKLKPWLLEINSSPAMDYSTNVTEILVKEVLEDAIKVIVDYPSGVQDTGNFELCYKAKNFPFRRTTLF</sequence>
<protein>
    <recommendedName>
        <fullName evidence="9">Tubulin--tyrosine ligase-like protein 9</fullName>
    </recommendedName>
</protein>
<keyword evidence="3" id="KW-0436">Ligase</keyword>
<evidence type="ECO:0000256" key="3">
    <source>
        <dbReference type="ARBA" id="ARBA00022598"/>
    </source>
</evidence>
<dbReference type="SUPFAM" id="SSF56059">
    <property type="entry name" value="Glutathione synthetase ATP-binding domain-like"/>
    <property type="match status" value="1"/>
</dbReference>
<dbReference type="GO" id="GO:0005737">
    <property type="term" value="C:cytoplasm"/>
    <property type="evidence" value="ECO:0007669"/>
    <property type="project" value="UniProtKB-SubCell"/>
</dbReference>
<dbReference type="EMBL" id="MPUH01000769">
    <property type="protein sequence ID" value="OMJ74171.1"/>
    <property type="molecule type" value="Genomic_DNA"/>
</dbReference>
<keyword evidence="2" id="KW-0963">Cytoplasm</keyword>
<gene>
    <name evidence="7" type="ORF">SteCoe_26954</name>
</gene>
<dbReference type="OrthoDB" id="286485at2759"/>
<dbReference type="PANTHER" id="PTHR45870">
    <property type="entry name" value="TUBULIN MONOGLYCYLASE TTLL3"/>
    <property type="match status" value="1"/>
</dbReference>
<dbReference type="InterPro" id="IPR004344">
    <property type="entry name" value="TTL/TTLL_fam"/>
</dbReference>
<comment type="caution">
    <text evidence="7">The sequence shown here is derived from an EMBL/GenBank/DDBJ whole genome shotgun (WGS) entry which is preliminary data.</text>
</comment>
<dbReference type="Pfam" id="PF03133">
    <property type="entry name" value="TTL"/>
    <property type="match status" value="1"/>
</dbReference>
<dbReference type="PANTHER" id="PTHR45870:SF2">
    <property type="entry name" value="TUBULIN MONOGLYCYLASE TTLL3"/>
    <property type="match status" value="1"/>
</dbReference>
<dbReference type="GO" id="GO:0070736">
    <property type="term" value="F:protein-glycine ligase activity, initiating"/>
    <property type="evidence" value="ECO:0007669"/>
    <property type="project" value="TreeGrafter"/>
</dbReference>
<evidence type="ECO:0000313" key="8">
    <source>
        <dbReference type="Proteomes" id="UP000187209"/>
    </source>
</evidence>
<feature type="region of interest" description="Disordered" evidence="6">
    <location>
        <begin position="1"/>
        <end position="20"/>
    </location>
</feature>
<evidence type="ECO:0000256" key="4">
    <source>
        <dbReference type="ARBA" id="ARBA00022741"/>
    </source>
</evidence>
<comment type="subcellular location">
    <subcellularLocation>
        <location evidence="1">Cytoplasm</location>
    </subcellularLocation>
</comment>
<organism evidence="7 8">
    <name type="scientific">Stentor coeruleus</name>
    <dbReference type="NCBI Taxonomy" id="5963"/>
    <lineage>
        <taxon>Eukaryota</taxon>
        <taxon>Sar</taxon>
        <taxon>Alveolata</taxon>
        <taxon>Ciliophora</taxon>
        <taxon>Postciliodesmatophora</taxon>
        <taxon>Heterotrichea</taxon>
        <taxon>Heterotrichida</taxon>
        <taxon>Stentoridae</taxon>
        <taxon>Stentor</taxon>
    </lineage>
</organism>
<dbReference type="PROSITE" id="PS51221">
    <property type="entry name" value="TTL"/>
    <property type="match status" value="1"/>
</dbReference>
<evidence type="ECO:0000256" key="2">
    <source>
        <dbReference type="ARBA" id="ARBA00022490"/>
    </source>
</evidence>
<keyword evidence="8" id="KW-1185">Reference proteome</keyword>
<evidence type="ECO:0000256" key="6">
    <source>
        <dbReference type="SAM" id="MobiDB-lite"/>
    </source>
</evidence>
<proteinExistence type="predicted"/>
<reference evidence="7 8" key="1">
    <citation type="submission" date="2016-11" db="EMBL/GenBank/DDBJ databases">
        <title>The macronuclear genome of Stentor coeruleus: a giant cell with tiny introns.</title>
        <authorList>
            <person name="Slabodnick M."/>
            <person name="Ruby J.G."/>
            <person name="Reiff S.B."/>
            <person name="Swart E.C."/>
            <person name="Gosai S."/>
            <person name="Prabakaran S."/>
            <person name="Witkowska E."/>
            <person name="Larue G.E."/>
            <person name="Fisher S."/>
            <person name="Freeman R.M."/>
            <person name="Gunawardena J."/>
            <person name="Chu W."/>
            <person name="Stover N.A."/>
            <person name="Gregory B.D."/>
            <person name="Nowacki M."/>
            <person name="Derisi J."/>
            <person name="Roy S.W."/>
            <person name="Marshall W.F."/>
            <person name="Sood P."/>
        </authorList>
    </citation>
    <scope>NUCLEOTIDE SEQUENCE [LARGE SCALE GENOMIC DNA]</scope>
    <source>
        <strain evidence="7">WM001</strain>
    </source>
</reference>
<accession>A0A1R2BBK0</accession>
<dbReference type="Proteomes" id="UP000187209">
    <property type="component" value="Unassembled WGS sequence"/>
</dbReference>